<gene>
    <name evidence="3" type="ORF">IFM89_024846</name>
</gene>
<evidence type="ECO:0000313" key="4">
    <source>
        <dbReference type="Proteomes" id="UP000631114"/>
    </source>
</evidence>
<accession>A0A835LSS7</accession>
<feature type="coiled-coil region" evidence="1">
    <location>
        <begin position="119"/>
        <end position="153"/>
    </location>
</feature>
<dbReference type="AlphaFoldDB" id="A0A835LSS7"/>
<feature type="region of interest" description="Disordered" evidence="2">
    <location>
        <begin position="167"/>
        <end position="192"/>
    </location>
</feature>
<dbReference type="PANTHER" id="PTHR34380:SF1">
    <property type="entry name" value="OS01G0221300 PROTEIN"/>
    <property type="match status" value="1"/>
</dbReference>
<keyword evidence="1" id="KW-0175">Coiled coil</keyword>
<comment type="caution">
    <text evidence="3">The sequence shown here is derived from an EMBL/GenBank/DDBJ whole genome shotgun (WGS) entry which is preliminary data.</text>
</comment>
<feature type="coiled-coil region" evidence="1">
    <location>
        <begin position="3"/>
        <end position="58"/>
    </location>
</feature>
<evidence type="ECO:0000256" key="2">
    <source>
        <dbReference type="SAM" id="MobiDB-lite"/>
    </source>
</evidence>
<reference evidence="3 4" key="1">
    <citation type="submission" date="2020-10" db="EMBL/GenBank/DDBJ databases">
        <title>The Coptis chinensis genome and diversification of protoberbering-type alkaloids.</title>
        <authorList>
            <person name="Wang B."/>
            <person name="Shu S."/>
            <person name="Song C."/>
            <person name="Liu Y."/>
        </authorList>
    </citation>
    <scope>NUCLEOTIDE SEQUENCE [LARGE SCALE GENOMIC DNA]</scope>
    <source>
        <strain evidence="3">HL-2020</strain>
        <tissue evidence="3">Leaf</tissue>
    </source>
</reference>
<sequence length="575" mass="65666">MRQEKLQREKEEAEKNAGFLERNLEVYEAKCAELSDLLEEKKKEMSLVEGKIGELEFEKISIEDDISGYKRMCYDFKERVTRLEEDCKVVCERERRAQGRITGLLEEIKCTSKDDKLRCVELKTENGDLECAKRRAENEVEVWKKRFNELETQVSVEAQLSRNSCAEGKGLSTEASYEEEGKGDKSKQRKARPLSHLNIKAEVLDWDEMVYAYENESIYHSSFKGSEAAHVSDSDMEHESKHIQADGSSYKALSTPASGAVRPAFEGLIEISDSEDEMEPIPTESISKKDFNSTCSKQDCEENQSISEERFSLSSTAKRKWASEVVISDSDSQCDQNTVGRCKTKKMKESTWRVQREEKRSGAKQIPSDQFEVSGTSYRNPGSSIADKENKREAEDFVSDCVGESLGRITVSRYSGSGREANVVGAEYEGDGITKFLCKFRKSKGNKLNWKYEEDMLSSFEEDPLLCMRAVCALYRRHISEENSKSGSLHSDNRGFNKVDAMRGTNLAEFLMDGNREGDITKSIQELEMYSPKGLEECKRLARWYSKQLFTVYKSKEDAFFLPDCTNYQSTKQNR</sequence>
<evidence type="ECO:0000313" key="3">
    <source>
        <dbReference type="EMBL" id="KAF9602079.1"/>
    </source>
</evidence>
<name>A0A835LSS7_9MAGN</name>
<dbReference type="OrthoDB" id="1899721at2759"/>
<proteinExistence type="predicted"/>
<evidence type="ECO:0000256" key="1">
    <source>
        <dbReference type="SAM" id="Coils"/>
    </source>
</evidence>
<dbReference type="Proteomes" id="UP000631114">
    <property type="component" value="Unassembled WGS sequence"/>
</dbReference>
<organism evidence="3 4">
    <name type="scientific">Coptis chinensis</name>
    <dbReference type="NCBI Taxonomy" id="261450"/>
    <lineage>
        <taxon>Eukaryota</taxon>
        <taxon>Viridiplantae</taxon>
        <taxon>Streptophyta</taxon>
        <taxon>Embryophyta</taxon>
        <taxon>Tracheophyta</taxon>
        <taxon>Spermatophyta</taxon>
        <taxon>Magnoliopsida</taxon>
        <taxon>Ranunculales</taxon>
        <taxon>Ranunculaceae</taxon>
        <taxon>Coptidoideae</taxon>
        <taxon>Coptis</taxon>
    </lineage>
</organism>
<feature type="compositionally biased region" description="Basic and acidic residues" evidence="2">
    <location>
        <begin position="235"/>
        <end position="244"/>
    </location>
</feature>
<dbReference type="PANTHER" id="PTHR34380">
    <property type="entry name" value="BNAA03G12380D PROTEIN"/>
    <property type="match status" value="1"/>
</dbReference>
<feature type="region of interest" description="Disordered" evidence="2">
    <location>
        <begin position="235"/>
        <end position="255"/>
    </location>
</feature>
<keyword evidence="4" id="KW-1185">Reference proteome</keyword>
<feature type="region of interest" description="Disordered" evidence="2">
    <location>
        <begin position="355"/>
        <end position="390"/>
    </location>
</feature>
<dbReference type="EMBL" id="JADFTS010000006">
    <property type="protein sequence ID" value="KAF9602079.1"/>
    <property type="molecule type" value="Genomic_DNA"/>
</dbReference>
<feature type="compositionally biased region" description="Polar residues" evidence="2">
    <location>
        <begin position="367"/>
        <end position="383"/>
    </location>
</feature>
<protein>
    <submittedName>
        <fullName evidence="3">Uncharacterized protein</fullName>
    </submittedName>
</protein>